<comment type="caution">
    <text evidence="2">The sequence shown here is derived from an EMBL/GenBank/DDBJ whole genome shotgun (WGS) entry which is preliminary data.</text>
</comment>
<gene>
    <name evidence="2" type="ORF">XENOCAPTIV_022103</name>
</gene>
<reference evidence="2 3" key="1">
    <citation type="submission" date="2021-06" db="EMBL/GenBank/DDBJ databases">
        <authorList>
            <person name="Palmer J.M."/>
        </authorList>
    </citation>
    <scope>NUCLEOTIDE SEQUENCE [LARGE SCALE GENOMIC DNA]</scope>
    <source>
        <strain evidence="2 3">XC_2019</strain>
        <tissue evidence="2">Muscle</tissue>
    </source>
</reference>
<name>A0ABV0S2A9_9TELE</name>
<organism evidence="2 3">
    <name type="scientific">Xenoophorus captivus</name>
    <dbReference type="NCBI Taxonomy" id="1517983"/>
    <lineage>
        <taxon>Eukaryota</taxon>
        <taxon>Metazoa</taxon>
        <taxon>Chordata</taxon>
        <taxon>Craniata</taxon>
        <taxon>Vertebrata</taxon>
        <taxon>Euteleostomi</taxon>
        <taxon>Actinopterygii</taxon>
        <taxon>Neopterygii</taxon>
        <taxon>Teleostei</taxon>
        <taxon>Neoteleostei</taxon>
        <taxon>Acanthomorphata</taxon>
        <taxon>Ovalentaria</taxon>
        <taxon>Atherinomorphae</taxon>
        <taxon>Cyprinodontiformes</taxon>
        <taxon>Goodeidae</taxon>
        <taxon>Xenoophorus</taxon>
    </lineage>
</organism>
<sequence length="348" mass="39396">MAHRSEFRVILTCRYACDIRVIRLLRERGLGNGPVRLIGQLKENHSEEWMKRVARYTKECAAFISKSCLLPPTFEEPPKPVALPTYKWHSVVYSQDILYRLEDIKASITSTYGSILKLDSTRKITKKLSGLAKGTAQWLTSLGNEMGQVLISVLTAGEGPGLDLMAGGLVDRYKAAGVDPPVALYVDCGCCKEVGETKLNARFSEWPNLIVRLHIWHFMRRLAVGCTTDAHQLYLTFMARMSACIFEWDAADVNKLREAKRAQLKGHGWTALTEKQLDRQITKEELELHCRRRTRGEEQTIQLLDQLIGELISDKGKDLLGVPLLDPIRMQHIWYCSEEACEVHSGPT</sequence>
<dbReference type="Proteomes" id="UP001434883">
    <property type="component" value="Unassembled WGS sequence"/>
</dbReference>
<evidence type="ECO:0000259" key="1">
    <source>
        <dbReference type="Pfam" id="PF20499"/>
    </source>
</evidence>
<protein>
    <recommendedName>
        <fullName evidence="1">DUF6729 domain-containing protein</fullName>
    </recommendedName>
</protein>
<keyword evidence="3" id="KW-1185">Reference proteome</keyword>
<dbReference type="PANTHER" id="PTHR24401:SF29">
    <property type="entry name" value="SI:CH211-243P7.3-RELATED"/>
    <property type="match status" value="1"/>
</dbReference>
<dbReference type="PANTHER" id="PTHR24401">
    <property type="entry name" value="SI:CH211-243P7.3-RELATED"/>
    <property type="match status" value="1"/>
</dbReference>
<accession>A0ABV0S2A9</accession>
<dbReference type="Pfam" id="PF20499">
    <property type="entry name" value="DUF6729"/>
    <property type="match status" value="1"/>
</dbReference>
<feature type="domain" description="DUF6729" evidence="1">
    <location>
        <begin position="2"/>
        <end position="98"/>
    </location>
</feature>
<evidence type="ECO:0000313" key="3">
    <source>
        <dbReference type="Proteomes" id="UP001434883"/>
    </source>
</evidence>
<dbReference type="EMBL" id="JAHRIN010063711">
    <property type="protein sequence ID" value="MEQ2213848.1"/>
    <property type="molecule type" value="Genomic_DNA"/>
</dbReference>
<evidence type="ECO:0000313" key="2">
    <source>
        <dbReference type="EMBL" id="MEQ2213848.1"/>
    </source>
</evidence>
<proteinExistence type="predicted"/>
<dbReference type="InterPro" id="IPR046616">
    <property type="entry name" value="DUF6729"/>
</dbReference>